<name>A0A6J5VCF2_PRUAR</name>
<evidence type="ECO:0000313" key="1">
    <source>
        <dbReference type="EMBL" id="CAB4286699.1"/>
    </source>
</evidence>
<dbReference type="Proteomes" id="UP000507222">
    <property type="component" value="Unassembled WGS sequence"/>
</dbReference>
<dbReference type="EMBL" id="CAEKDK010000007">
    <property type="protein sequence ID" value="CAB4286699.1"/>
    <property type="molecule type" value="Genomic_DNA"/>
</dbReference>
<accession>A0A6J5VCF2</accession>
<dbReference type="AlphaFoldDB" id="A0A6J5VCF2"/>
<protein>
    <submittedName>
        <fullName evidence="1">Uncharacterized protein</fullName>
    </submittedName>
</protein>
<organism evidence="1 2">
    <name type="scientific">Prunus armeniaca</name>
    <name type="common">Apricot</name>
    <name type="synonym">Armeniaca vulgaris</name>
    <dbReference type="NCBI Taxonomy" id="36596"/>
    <lineage>
        <taxon>Eukaryota</taxon>
        <taxon>Viridiplantae</taxon>
        <taxon>Streptophyta</taxon>
        <taxon>Embryophyta</taxon>
        <taxon>Tracheophyta</taxon>
        <taxon>Spermatophyta</taxon>
        <taxon>Magnoliopsida</taxon>
        <taxon>eudicotyledons</taxon>
        <taxon>Gunneridae</taxon>
        <taxon>Pentapetalae</taxon>
        <taxon>rosids</taxon>
        <taxon>fabids</taxon>
        <taxon>Rosales</taxon>
        <taxon>Rosaceae</taxon>
        <taxon>Amygdaloideae</taxon>
        <taxon>Amygdaleae</taxon>
        <taxon>Prunus</taxon>
    </lineage>
</organism>
<proteinExistence type="predicted"/>
<reference evidence="1 2" key="1">
    <citation type="submission" date="2020-05" db="EMBL/GenBank/DDBJ databases">
        <authorList>
            <person name="Campoy J."/>
            <person name="Schneeberger K."/>
            <person name="Spophaly S."/>
        </authorList>
    </citation>
    <scope>NUCLEOTIDE SEQUENCE [LARGE SCALE GENOMIC DNA]</scope>
    <source>
        <strain evidence="1">PruArmRojPasFocal</strain>
    </source>
</reference>
<gene>
    <name evidence="1" type="ORF">CURHAP_LOCUS44331</name>
</gene>
<sequence length="65" mass="6927">MPSVFAKILAKRAAFERSLMCGIYGPKSTKIIIPPSLEGQSTAANGLVGLQLQHPGRFFILGSNP</sequence>
<evidence type="ECO:0000313" key="2">
    <source>
        <dbReference type="Proteomes" id="UP000507222"/>
    </source>
</evidence>